<gene>
    <name evidence="3" type="primary">kfoC_1</name>
    <name evidence="2" type="synonym">kfoC_2</name>
    <name evidence="4" type="ORF">comes_04690</name>
    <name evidence="7" type="ORF">DWW65_09000</name>
    <name evidence="6" type="ORF">DWX03_09525</name>
    <name evidence="5" type="ORF">DXD67_03805</name>
    <name evidence="3" type="ORF">ERS852481_01259</name>
    <name evidence="2" type="ORF">ERS852574_01592</name>
</gene>
<dbReference type="RefSeq" id="WP_022220080.1">
    <property type="nucleotide sequence ID" value="NZ_BSCI01000002.1"/>
</dbReference>
<evidence type="ECO:0000313" key="9">
    <source>
        <dbReference type="Proteomes" id="UP000095727"/>
    </source>
</evidence>
<keyword evidence="5" id="KW-0808">Transferase</keyword>
<dbReference type="EMBL" id="QRXY01000010">
    <property type="protein sequence ID" value="RGU45408.1"/>
    <property type="molecule type" value="Genomic_DNA"/>
</dbReference>
<dbReference type="InterPro" id="IPR029044">
    <property type="entry name" value="Nucleotide-diphossugar_trans"/>
</dbReference>
<dbReference type="PANTHER" id="PTHR22916:SF3">
    <property type="entry name" value="UDP-GLCNAC:BETAGAL BETA-1,3-N-ACETYLGLUCOSAMINYLTRANSFERASE-LIKE PROTEIN 1"/>
    <property type="match status" value="1"/>
</dbReference>
<evidence type="ECO:0000313" key="3">
    <source>
        <dbReference type="EMBL" id="CUO03991.1"/>
    </source>
</evidence>
<dbReference type="Pfam" id="PF00535">
    <property type="entry name" value="Glycos_transf_2"/>
    <property type="match status" value="1"/>
</dbReference>
<dbReference type="Gene3D" id="3.90.550.10">
    <property type="entry name" value="Spore Coat Polysaccharide Biosynthesis Protein SpsA, Chain A"/>
    <property type="match status" value="1"/>
</dbReference>
<dbReference type="OrthoDB" id="9810303at2"/>
<reference evidence="4" key="4">
    <citation type="submission" date="2022-11" db="EMBL/GenBank/DDBJ databases">
        <title>Draft genome sequence of Coprococcus comes strain 31264.</title>
        <authorList>
            <person name="Hisatomi A."/>
            <person name="Ohkuma M."/>
            <person name="Sakamoto M."/>
        </authorList>
    </citation>
    <scope>NUCLEOTIDE SEQUENCE</scope>
    <source>
        <strain evidence="4">JCM 31264</strain>
    </source>
</reference>
<evidence type="ECO:0000313" key="11">
    <source>
        <dbReference type="Proteomes" id="UP000283360"/>
    </source>
</evidence>
<dbReference type="PANTHER" id="PTHR22916">
    <property type="entry name" value="GLYCOSYLTRANSFERASE"/>
    <property type="match status" value="1"/>
</dbReference>
<dbReference type="Proteomes" id="UP000095362">
    <property type="component" value="Unassembled WGS sequence"/>
</dbReference>
<dbReference type="PaxDb" id="410072-ERS852525_01149"/>
<dbReference type="AlphaFoldDB" id="A0A174LSL5"/>
<evidence type="ECO:0000313" key="6">
    <source>
        <dbReference type="EMBL" id="RGT89490.1"/>
    </source>
</evidence>
<dbReference type="Proteomes" id="UP001145109">
    <property type="component" value="Unassembled WGS sequence"/>
</dbReference>
<dbReference type="Proteomes" id="UP000095727">
    <property type="component" value="Unassembled WGS sequence"/>
</dbReference>
<protein>
    <submittedName>
        <fullName evidence="2">Chondroitin polymerase</fullName>
    </submittedName>
    <submittedName>
        <fullName evidence="4">Glycosyl transferase</fullName>
    </submittedName>
    <submittedName>
        <fullName evidence="5">Glycosyltransferase family 2 protein</fullName>
    </submittedName>
</protein>
<reference evidence="8 9" key="1">
    <citation type="submission" date="2015-09" db="EMBL/GenBank/DDBJ databases">
        <authorList>
            <consortium name="Pathogen Informatics"/>
        </authorList>
    </citation>
    <scope>NUCLEOTIDE SEQUENCE [LARGE SCALE GENOMIC DNA]</scope>
    <source>
        <strain evidence="3 8">2789STDY5834866</strain>
        <strain evidence="2 9">2789STDY5834962</strain>
    </source>
</reference>
<dbReference type="SUPFAM" id="SSF53448">
    <property type="entry name" value="Nucleotide-diphospho-sugar transferases"/>
    <property type="match status" value="1"/>
</dbReference>
<dbReference type="STRING" id="410072.ERS852525_01149"/>
<reference evidence="4" key="3">
    <citation type="submission" date="2022-09" db="EMBL/GenBank/DDBJ databases">
        <title>Draft genome sequence of Coprococcus comes strain 31264.</title>
        <authorList>
            <person name="Atsushi H."/>
            <person name="Moriya O."/>
            <person name="Mitsuo S."/>
        </authorList>
    </citation>
    <scope>NUCLEOTIDE SEQUENCE</scope>
    <source>
        <strain evidence="4">JCM 31264</strain>
    </source>
</reference>
<dbReference type="EMBL" id="QRXJ01000011">
    <property type="protein sequence ID" value="RGT89490.1"/>
    <property type="molecule type" value="Genomic_DNA"/>
</dbReference>
<sequence length="334" mass="39139">MDEKILTVTVPSYNVQAYLEDCLESFVNSEVMDDIEVLIVNDGSSDDTATIAERYVSKYENTFRLINKENGGHGSTINTGAREARGKYFKVVDGDDWVDTRSFIRLVKLLKEIDADIVASNYTWINHTTRLPEKRQEYPFEKIEYNKLYQFEEIVGKTIIDMHATTVKTELFRKANEQIDEHTFYVDVEFIAFPIPYVKTVYFMEDPVYQYRLGLPGQSMSIEKMQKNLKNHLRVLMRLNQYCKKVEKTAPKANLEYIRELTATILTSQMKIYISFPLKNGMRKEAMKLDAYFYHKNREVYDRVKNPAVLFLRKTRYAAFPLAVLAFKGRRDSY</sequence>
<evidence type="ECO:0000313" key="2">
    <source>
        <dbReference type="EMBL" id="CUM92146.1"/>
    </source>
</evidence>
<dbReference type="EMBL" id="CYZK01000006">
    <property type="protein sequence ID" value="CUO03991.1"/>
    <property type="molecule type" value="Genomic_DNA"/>
</dbReference>
<proteinExistence type="predicted"/>
<dbReference type="EMBL" id="QSOV01000002">
    <property type="protein sequence ID" value="RGJ25649.1"/>
    <property type="molecule type" value="Genomic_DNA"/>
</dbReference>
<evidence type="ECO:0000313" key="5">
    <source>
        <dbReference type="EMBL" id="RGJ25649.1"/>
    </source>
</evidence>
<reference evidence="10 11" key="2">
    <citation type="submission" date="2018-08" db="EMBL/GenBank/DDBJ databases">
        <title>A genome reference for cultivated species of the human gut microbiota.</title>
        <authorList>
            <person name="Zou Y."/>
            <person name="Xue W."/>
            <person name="Luo G."/>
        </authorList>
    </citation>
    <scope>NUCLEOTIDE SEQUENCE [LARGE SCALE GENOMIC DNA]</scope>
    <source>
        <strain evidence="7 12">AF16-31</strain>
        <strain evidence="6 11">AF18-12LB</strain>
        <strain evidence="5 10">TM07-19</strain>
    </source>
</reference>
<organism evidence="5 10">
    <name type="scientific">Coprococcus comes</name>
    <dbReference type="NCBI Taxonomy" id="410072"/>
    <lineage>
        <taxon>Bacteria</taxon>
        <taxon>Bacillati</taxon>
        <taxon>Bacillota</taxon>
        <taxon>Clostridia</taxon>
        <taxon>Lachnospirales</taxon>
        <taxon>Lachnospiraceae</taxon>
        <taxon>Coprococcus</taxon>
    </lineage>
</organism>
<evidence type="ECO:0000313" key="12">
    <source>
        <dbReference type="Proteomes" id="UP000285693"/>
    </source>
</evidence>
<accession>A0A174LSL5</accession>
<evidence type="ECO:0000313" key="7">
    <source>
        <dbReference type="EMBL" id="RGU45408.1"/>
    </source>
</evidence>
<keyword evidence="11" id="KW-1185">Reference proteome</keyword>
<evidence type="ECO:0000313" key="4">
    <source>
        <dbReference type="EMBL" id="GLG85924.1"/>
    </source>
</evidence>
<feature type="domain" description="Glycosyltransferase 2-like" evidence="1">
    <location>
        <begin position="7"/>
        <end position="164"/>
    </location>
</feature>
<dbReference type="GO" id="GO:0016758">
    <property type="term" value="F:hexosyltransferase activity"/>
    <property type="evidence" value="ECO:0007669"/>
    <property type="project" value="UniProtKB-ARBA"/>
</dbReference>
<evidence type="ECO:0000313" key="8">
    <source>
        <dbReference type="Proteomes" id="UP000095362"/>
    </source>
</evidence>
<dbReference type="Proteomes" id="UP000260655">
    <property type="component" value="Unassembled WGS sequence"/>
</dbReference>
<name>A0A174LSL5_9FIRM</name>
<evidence type="ECO:0000259" key="1">
    <source>
        <dbReference type="Pfam" id="PF00535"/>
    </source>
</evidence>
<dbReference type="Proteomes" id="UP000283360">
    <property type="component" value="Unassembled WGS sequence"/>
</dbReference>
<dbReference type="Proteomes" id="UP000285693">
    <property type="component" value="Unassembled WGS sequence"/>
</dbReference>
<dbReference type="EMBL" id="BSCI01000002">
    <property type="protein sequence ID" value="GLG85924.1"/>
    <property type="molecule type" value="Genomic_DNA"/>
</dbReference>
<dbReference type="CDD" id="cd00761">
    <property type="entry name" value="Glyco_tranf_GTA_type"/>
    <property type="match status" value="1"/>
</dbReference>
<dbReference type="InterPro" id="IPR001173">
    <property type="entry name" value="Glyco_trans_2-like"/>
</dbReference>
<evidence type="ECO:0000313" key="10">
    <source>
        <dbReference type="Proteomes" id="UP000260655"/>
    </source>
</evidence>
<dbReference type="EMBL" id="CYXR01000009">
    <property type="protein sequence ID" value="CUM92146.1"/>
    <property type="molecule type" value="Genomic_DNA"/>
</dbReference>